<dbReference type="RefSeq" id="WP_186745437.1">
    <property type="nucleotide sequence ID" value="NZ_CP060394.1"/>
</dbReference>
<protein>
    <submittedName>
        <fullName evidence="2">KxYKxGKxW signal peptide domain-containing protein</fullName>
    </submittedName>
</protein>
<accession>A0A7G8BML7</accession>
<dbReference type="NCBIfam" id="TIGR03715">
    <property type="entry name" value="KxYKxGKxW"/>
    <property type="match status" value="1"/>
</dbReference>
<reference evidence="2 3" key="1">
    <citation type="submission" date="2020-08" db="EMBL/GenBank/DDBJ databases">
        <title>Edaphobacter telluris sp. nov. and Acidobacterium dinghuensis sp. nov., two acidobacteria isolated from forest soil.</title>
        <authorList>
            <person name="Fu J."/>
            <person name="Qiu L."/>
        </authorList>
    </citation>
    <scope>NUCLEOTIDE SEQUENCE [LARGE SCALE GENOMIC DNA]</scope>
    <source>
        <strain evidence="2">4Y35</strain>
    </source>
</reference>
<dbReference type="InterPro" id="IPR022263">
    <property type="entry name" value="KxYKxGKxW"/>
</dbReference>
<sequence length="54" mass="6175">MRFRIYKSGTLWIFAAIDLLIGQIPLATSTNWLVLTVMADQVSVNYRLQSLSRC</sequence>
<gene>
    <name evidence="2" type="ORF">H7849_07670</name>
</gene>
<proteinExistence type="predicted"/>
<dbReference type="AlphaFoldDB" id="A0A7G8BML7"/>
<keyword evidence="1" id="KW-0732">Signal</keyword>
<dbReference type="Proteomes" id="UP000515312">
    <property type="component" value="Chromosome"/>
</dbReference>
<dbReference type="EMBL" id="CP060394">
    <property type="protein sequence ID" value="QNI33787.1"/>
    <property type="molecule type" value="Genomic_DNA"/>
</dbReference>
<dbReference type="KEGG" id="adin:H7849_07670"/>
<evidence type="ECO:0000313" key="3">
    <source>
        <dbReference type="Proteomes" id="UP000515312"/>
    </source>
</evidence>
<keyword evidence="3" id="KW-1185">Reference proteome</keyword>
<evidence type="ECO:0000256" key="1">
    <source>
        <dbReference type="ARBA" id="ARBA00022729"/>
    </source>
</evidence>
<name>A0A7G8BML7_9BACT</name>
<evidence type="ECO:0000313" key="2">
    <source>
        <dbReference type="EMBL" id="QNI33787.1"/>
    </source>
</evidence>
<organism evidence="2 3">
    <name type="scientific">Alloacidobacterium dinghuense</name>
    <dbReference type="NCBI Taxonomy" id="2763107"/>
    <lineage>
        <taxon>Bacteria</taxon>
        <taxon>Pseudomonadati</taxon>
        <taxon>Acidobacteriota</taxon>
        <taxon>Terriglobia</taxon>
        <taxon>Terriglobales</taxon>
        <taxon>Acidobacteriaceae</taxon>
        <taxon>Alloacidobacterium</taxon>
    </lineage>
</organism>